<reference evidence="2 3" key="1">
    <citation type="submission" date="2020-07" db="EMBL/GenBank/DDBJ databases">
        <title>Genomic Encyclopedia of Type Strains, Phase IV (KMG-IV): sequencing the most valuable type-strain genomes for metagenomic binning, comparative biology and taxonomic classification.</title>
        <authorList>
            <person name="Goeker M."/>
        </authorList>
    </citation>
    <scope>NUCLEOTIDE SEQUENCE [LARGE SCALE GENOMIC DNA]</scope>
    <source>
        <strain evidence="2 3">DSM 17721</strain>
    </source>
</reference>
<feature type="domain" description="MaoC-like" evidence="1">
    <location>
        <begin position="22"/>
        <end position="111"/>
    </location>
</feature>
<dbReference type="Pfam" id="PF01575">
    <property type="entry name" value="MaoC_dehydratas"/>
    <property type="match status" value="1"/>
</dbReference>
<proteinExistence type="predicted"/>
<dbReference type="Proteomes" id="UP000525298">
    <property type="component" value="Unassembled WGS sequence"/>
</dbReference>
<gene>
    <name evidence="2" type="ORF">HNR65_003339</name>
</gene>
<protein>
    <submittedName>
        <fullName evidence="2">Acyl dehydratase</fullName>
    </submittedName>
</protein>
<comment type="caution">
    <text evidence="2">The sequence shown here is derived from an EMBL/GenBank/DDBJ whole genome shotgun (WGS) entry which is preliminary data.</text>
</comment>
<sequence length="152" mass="17086">MNANAQRYFEDVKDSETLPSFEIIISRTHIIKYVGAGGDFQPIHHDEEFAKSIGLPSIFANGLMHGGMLTRVITDWAGDGVIKRYKLRFTGIVWPKDTLTFLGNVRKKYQENGENLVDCTLMVKNQKGENTIEGEATVSLPTKQKAQQVKEI</sequence>
<name>A0A7W0CC49_9BACT</name>
<dbReference type="Gene3D" id="3.10.129.10">
    <property type="entry name" value="Hotdog Thioesterase"/>
    <property type="match status" value="1"/>
</dbReference>
<keyword evidence="3" id="KW-1185">Reference proteome</keyword>
<organism evidence="2 3">
    <name type="scientific">Desulfosalsimonas propionicica</name>
    <dbReference type="NCBI Taxonomy" id="332175"/>
    <lineage>
        <taxon>Bacteria</taxon>
        <taxon>Pseudomonadati</taxon>
        <taxon>Thermodesulfobacteriota</taxon>
        <taxon>Desulfobacteria</taxon>
        <taxon>Desulfobacterales</taxon>
        <taxon>Desulfosalsimonadaceae</taxon>
        <taxon>Desulfosalsimonas</taxon>
    </lineage>
</organism>
<accession>A0A7W0CC49</accession>
<dbReference type="PANTHER" id="PTHR43664">
    <property type="entry name" value="MONOAMINE OXIDASE-RELATED"/>
    <property type="match status" value="1"/>
</dbReference>
<dbReference type="PANTHER" id="PTHR43664:SF1">
    <property type="entry name" value="BETA-METHYLMALYL-COA DEHYDRATASE"/>
    <property type="match status" value="1"/>
</dbReference>
<dbReference type="EMBL" id="JACDUS010000014">
    <property type="protein sequence ID" value="MBA2882983.1"/>
    <property type="molecule type" value="Genomic_DNA"/>
</dbReference>
<dbReference type="SUPFAM" id="SSF54637">
    <property type="entry name" value="Thioesterase/thiol ester dehydrase-isomerase"/>
    <property type="match status" value="1"/>
</dbReference>
<evidence type="ECO:0000313" key="3">
    <source>
        <dbReference type="Proteomes" id="UP000525298"/>
    </source>
</evidence>
<dbReference type="InterPro" id="IPR029069">
    <property type="entry name" value="HotDog_dom_sf"/>
</dbReference>
<dbReference type="InterPro" id="IPR052342">
    <property type="entry name" value="MCH/BMMD"/>
</dbReference>
<dbReference type="RefSeq" id="WP_181552597.1">
    <property type="nucleotide sequence ID" value="NZ_JACDUS010000014.1"/>
</dbReference>
<dbReference type="InterPro" id="IPR002539">
    <property type="entry name" value="MaoC-like_dom"/>
</dbReference>
<evidence type="ECO:0000259" key="1">
    <source>
        <dbReference type="Pfam" id="PF01575"/>
    </source>
</evidence>
<evidence type="ECO:0000313" key="2">
    <source>
        <dbReference type="EMBL" id="MBA2882983.1"/>
    </source>
</evidence>
<dbReference type="AlphaFoldDB" id="A0A7W0CC49"/>